<evidence type="ECO:0000313" key="2">
    <source>
        <dbReference type="Proteomes" id="UP000248333"/>
    </source>
</evidence>
<reference evidence="1 2" key="1">
    <citation type="submission" date="2018-03" db="EMBL/GenBank/DDBJ databases">
        <title>Bioinformatic expansion and discovery of thiopeptide antibiotics.</title>
        <authorList>
            <person name="Schwalen C.J."/>
            <person name="Hudson G.A."/>
            <person name="Mitchell D.A."/>
        </authorList>
    </citation>
    <scope>NUCLEOTIDE SEQUENCE [LARGE SCALE GENOMIC DNA]</scope>
    <source>
        <strain evidence="1 2">NRRL 8041</strain>
    </source>
</reference>
<accession>A0A318NTI9</accession>
<dbReference type="Proteomes" id="UP000248333">
    <property type="component" value="Unassembled WGS sequence"/>
</dbReference>
<dbReference type="PANTHER" id="PTHR12631">
    <property type="entry name" value="ALPHA-L-IDURONIDASE"/>
    <property type="match status" value="1"/>
</dbReference>
<dbReference type="InterPro" id="IPR051923">
    <property type="entry name" value="Glycosyl_Hydrolase_39"/>
</dbReference>
<dbReference type="Gene3D" id="3.20.20.80">
    <property type="entry name" value="Glycosidases"/>
    <property type="match status" value="1"/>
</dbReference>
<organism evidence="1 2">
    <name type="scientific">Micromonospora arborensis</name>
    <dbReference type="NCBI Taxonomy" id="2116518"/>
    <lineage>
        <taxon>Bacteria</taxon>
        <taxon>Bacillati</taxon>
        <taxon>Actinomycetota</taxon>
        <taxon>Actinomycetes</taxon>
        <taxon>Micromonosporales</taxon>
        <taxon>Micromonosporaceae</taxon>
        <taxon>Micromonospora</taxon>
    </lineage>
</organism>
<evidence type="ECO:0000313" key="1">
    <source>
        <dbReference type="EMBL" id="PYC63450.1"/>
    </source>
</evidence>
<dbReference type="SUPFAM" id="SSF51445">
    <property type="entry name" value="(Trans)glycosidases"/>
    <property type="match status" value="1"/>
</dbReference>
<protein>
    <recommendedName>
        <fullName evidence="3">Glycoside hydrolase family 5 domain-containing protein</fullName>
    </recommendedName>
</protein>
<dbReference type="GO" id="GO:0004553">
    <property type="term" value="F:hydrolase activity, hydrolyzing O-glycosyl compounds"/>
    <property type="evidence" value="ECO:0007669"/>
    <property type="project" value="TreeGrafter"/>
</dbReference>
<comment type="caution">
    <text evidence="1">The sequence shown here is derived from an EMBL/GenBank/DDBJ whole genome shotgun (WGS) entry which is preliminary data.</text>
</comment>
<dbReference type="InterPro" id="IPR017853">
    <property type="entry name" value="GH"/>
</dbReference>
<dbReference type="RefSeq" id="WP_110568480.1">
    <property type="nucleotide sequence ID" value="NZ_PYBV01000062.1"/>
</dbReference>
<dbReference type="EMBL" id="PYBV01000062">
    <property type="protein sequence ID" value="PYC63450.1"/>
    <property type="molecule type" value="Genomic_DNA"/>
</dbReference>
<gene>
    <name evidence="1" type="ORF">C7C45_31930</name>
</gene>
<dbReference type="OrthoDB" id="7180791at2"/>
<evidence type="ECO:0008006" key="3">
    <source>
        <dbReference type="Google" id="ProtNLM"/>
    </source>
</evidence>
<sequence>MTTTHHDDGGLRLGVVRGITYGVYGEPERFVPQIRDLNGSLVRVYVYWSQIEPAPGQWNFGVVDALLAQLDGTEEVWVTVCSSSPWATRVPTRVLPPSPAKDVRRYEDFVRRLVRHCGGRVHYWQCDNEPTDHAQLWAGTAPEYLTHLRALHAAVRDADPTAKVILGGAPFLLPYTPPDGYERVFFDELLRDGRDHFDLFDLHLYGPAALIPEHVEFARDLMRAHGYEKPVVVGEYNGPWPALFPDAMQVLLGPVQTGAAHGRDGERAAIAELYRRRDELPVSLQMFLMDCPPELDAKRYRMARREIVMRNVLAFSSGIRRTTCWHLAPEAPGFDNRYGLMDVMFRTFALLAHDGEEIARRHPSAEAFALVAGELTGADEVLSRAGSREGHRVFEVSRPGRPPLLVTWLDRDPWSGEDEPDEAVTVDWGPAAAEGVDALGRTWPIAYRDGRVHLALGCTPVFVTAAPGGW</sequence>
<dbReference type="PANTHER" id="PTHR12631:SF10">
    <property type="entry name" value="BETA-XYLOSIDASE-LIKE PROTEIN-RELATED"/>
    <property type="match status" value="1"/>
</dbReference>
<dbReference type="AlphaFoldDB" id="A0A318NTI9"/>
<keyword evidence="2" id="KW-1185">Reference proteome</keyword>
<name>A0A318NTI9_9ACTN</name>
<proteinExistence type="predicted"/>